<dbReference type="InterPro" id="IPR050482">
    <property type="entry name" value="Sensor_HK_TwoCompSys"/>
</dbReference>
<dbReference type="PANTHER" id="PTHR24421">
    <property type="entry name" value="NITRATE/NITRITE SENSOR PROTEIN NARX-RELATED"/>
    <property type="match status" value="1"/>
</dbReference>
<dbReference type="KEGG" id="fri:FraEuI1c_6590"/>
<dbReference type="GO" id="GO:0005524">
    <property type="term" value="F:ATP binding"/>
    <property type="evidence" value="ECO:0007669"/>
    <property type="project" value="UniProtKB-KW"/>
</dbReference>
<evidence type="ECO:0000256" key="6">
    <source>
        <dbReference type="ARBA" id="ARBA00022777"/>
    </source>
</evidence>
<keyword evidence="5" id="KW-0547">Nucleotide-binding</keyword>
<dbReference type="Gene3D" id="3.30.565.10">
    <property type="entry name" value="Histidine kinase-like ATPase, C-terminal domain"/>
    <property type="match status" value="1"/>
</dbReference>
<evidence type="ECO:0000313" key="11">
    <source>
        <dbReference type="EMBL" id="ADP84564.1"/>
    </source>
</evidence>
<keyword evidence="9" id="KW-0472">Membrane</keyword>
<keyword evidence="3" id="KW-0597">Phosphoprotein</keyword>
<dbReference type="Gene3D" id="1.20.5.1930">
    <property type="match status" value="1"/>
</dbReference>
<dbReference type="EMBL" id="CP002299">
    <property type="protein sequence ID" value="ADP84564.1"/>
    <property type="molecule type" value="Genomic_DNA"/>
</dbReference>
<name>E3J9R1_PSEI1</name>
<evidence type="ECO:0000256" key="5">
    <source>
        <dbReference type="ARBA" id="ARBA00022741"/>
    </source>
</evidence>
<dbReference type="AlphaFoldDB" id="E3J9R1"/>
<feature type="transmembrane region" description="Helical" evidence="9">
    <location>
        <begin position="84"/>
        <end position="101"/>
    </location>
</feature>
<dbReference type="eggNOG" id="COG4585">
    <property type="taxonomic scope" value="Bacteria"/>
</dbReference>
<keyword evidence="6 11" id="KW-0418">Kinase</keyword>
<dbReference type="Pfam" id="PF07730">
    <property type="entry name" value="HisKA_3"/>
    <property type="match status" value="1"/>
</dbReference>
<evidence type="ECO:0000256" key="4">
    <source>
        <dbReference type="ARBA" id="ARBA00022679"/>
    </source>
</evidence>
<evidence type="ECO:0000256" key="8">
    <source>
        <dbReference type="ARBA" id="ARBA00023012"/>
    </source>
</evidence>
<dbReference type="PANTHER" id="PTHR24421:SF10">
    <property type="entry name" value="NITRATE_NITRITE SENSOR PROTEIN NARQ"/>
    <property type="match status" value="1"/>
</dbReference>
<evidence type="ECO:0000256" key="7">
    <source>
        <dbReference type="ARBA" id="ARBA00022840"/>
    </source>
</evidence>
<evidence type="ECO:0000256" key="3">
    <source>
        <dbReference type="ARBA" id="ARBA00022553"/>
    </source>
</evidence>
<comment type="catalytic activity">
    <reaction evidence="1">
        <text>ATP + protein L-histidine = ADP + protein N-phospho-L-histidine.</text>
        <dbReference type="EC" id="2.7.13.3"/>
    </reaction>
</comment>
<accession>E3J9R1</accession>
<dbReference type="GO" id="GO:0046983">
    <property type="term" value="F:protein dimerization activity"/>
    <property type="evidence" value="ECO:0007669"/>
    <property type="project" value="InterPro"/>
</dbReference>
<dbReference type="HOGENOM" id="CLU_000445_20_1_11"/>
<evidence type="ECO:0000259" key="10">
    <source>
        <dbReference type="Pfam" id="PF07730"/>
    </source>
</evidence>
<feature type="domain" description="Signal transduction histidine kinase subgroup 3 dimerisation and phosphoacceptor" evidence="10">
    <location>
        <begin position="187"/>
        <end position="250"/>
    </location>
</feature>
<feature type="transmembrane region" description="Helical" evidence="9">
    <location>
        <begin position="121"/>
        <end position="151"/>
    </location>
</feature>
<dbReference type="InParanoid" id="E3J9R1"/>
<feature type="transmembrane region" description="Helical" evidence="9">
    <location>
        <begin position="20"/>
        <end position="38"/>
    </location>
</feature>
<dbReference type="SUPFAM" id="SSF55874">
    <property type="entry name" value="ATPase domain of HSP90 chaperone/DNA topoisomerase II/histidine kinase"/>
    <property type="match status" value="1"/>
</dbReference>
<keyword evidence="12" id="KW-1185">Reference proteome</keyword>
<dbReference type="GO" id="GO:0000155">
    <property type="term" value="F:phosphorelay sensor kinase activity"/>
    <property type="evidence" value="ECO:0007669"/>
    <property type="project" value="InterPro"/>
</dbReference>
<evidence type="ECO:0000256" key="2">
    <source>
        <dbReference type="ARBA" id="ARBA00012438"/>
    </source>
</evidence>
<keyword evidence="4" id="KW-0808">Transferase</keyword>
<dbReference type="CDD" id="cd16917">
    <property type="entry name" value="HATPase_UhpB-NarQ-NarX-like"/>
    <property type="match status" value="1"/>
</dbReference>
<protein>
    <recommendedName>
        <fullName evidence="2">histidine kinase</fullName>
        <ecNumber evidence="2">2.7.13.3</ecNumber>
    </recommendedName>
</protein>
<dbReference type="EC" id="2.7.13.3" evidence="2"/>
<dbReference type="GO" id="GO:0016020">
    <property type="term" value="C:membrane"/>
    <property type="evidence" value="ECO:0007669"/>
    <property type="project" value="InterPro"/>
</dbReference>
<dbReference type="InterPro" id="IPR011712">
    <property type="entry name" value="Sig_transdc_His_kin_sub3_dim/P"/>
</dbReference>
<keyword evidence="9" id="KW-0812">Transmembrane</keyword>
<organism evidence="11 12">
    <name type="scientific">Pseudofrankia inefficax (strain DSM 45817 / CECT 9037 / DDB 130130 / EuI1c)</name>
    <name type="common">Frankia inefficax</name>
    <dbReference type="NCBI Taxonomy" id="298654"/>
    <lineage>
        <taxon>Bacteria</taxon>
        <taxon>Bacillati</taxon>
        <taxon>Actinomycetota</taxon>
        <taxon>Actinomycetes</taxon>
        <taxon>Frankiales</taxon>
        <taxon>Frankiaceae</taxon>
        <taxon>Pseudofrankia</taxon>
    </lineage>
</organism>
<evidence type="ECO:0000256" key="1">
    <source>
        <dbReference type="ARBA" id="ARBA00000085"/>
    </source>
</evidence>
<keyword evidence="7" id="KW-0067">ATP-binding</keyword>
<dbReference type="STRING" id="298654.FraEuI1c_6590"/>
<dbReference type="Proteomes" id="UP000002484">
    <property type="component" value="Chromosome"/>
</dbReference>
<evidence type="ECO:0000256" key="9">
    <source>
        <dbReference type="SAM" id="Phobius"/>
    </source>
</evidence>
<proteinExistence type="predicted"/>
<keyword evidence="9" id="KW-1133">Transmembrane helix</keyword>
<dbReference type="InterPro" id="IPR036890">
    <property type="entry name" value="HATPase_C_sf"/>
</dbReference>
<sequence>MWHFFTYPAAASDRRRPRVVDTVIAAATFAGWFVLLSHGDRFETADLVLLVASTLPLAGWRISPTSAFAASTIVALGLAARGQVLWPPLGPAVALYLLAASRDAATPWSRRGAATVLGLLAGYLTILVTAVGWVASDLAHLVLGATAAWFAGERSRLRRQQITDLHDRAHRAAESAAAQLRLAVAEERARIARDLHDSAGHALNVIAVRAGAARLRGDPHRALTALTDIETVARDTVADIDQIIGSLRASETRPAADEPPIGLASADALIAQHQAAGLRVAIFLQGDPGTLGRAVDQAAYRILQEALTNAARHGTGSASVTIRADAAGCALTVTNPAGDPRRGTLGGHGIPGMRERAHLLGGTLTAAPSGDEFQVVLRLPQSRRAP</sequence>
<gene>
    <name evidence="11" type="ordered locus">FraEuI1c_6590</name>
</gene>
<keyword evidence="8" id="KW-0902">Two-component regulatory system</keyword>
<reference evidence="11 12" key="1">
    <citation type="submission" date="2010-10" db="EMBL/GenBank/DDBJ databases">
        <title>Complete sequence of Frankia sp. EuI1c.</title>
        <authorList>
            <consortium name="US DOE Joint Genome Institute"/>
            <person name="Lucas S."/>
            <person name="Copeland A."/>
            <person name="Lapidus A."/>
            <person name="Cheng J.-F."/>
            <person name="Bruce D."/>
            <person name="Goodwin L."/>
            <person name="Pitluck S."/>
            <person name="Chertkov O."/>
            <person name="Detter J.C."/>
            <person name="Han C."/>
            <person name="Tapia R."/>
            <person name="Land M."/>
            <person name="Hauser L."/>
            <person name="Jeffries C."/>
            <person name="Kyrpides N."/>
            <person name="Ivanova N."/>
            <person name="Mikhailova N."/>
            <person name="Beauchemin N."/>
            <person name="Sen A."/>
            <person name="Sur S.A."/>
            <person name="Gtari M."/>
            <person name="Wall L."/>
            <person name="Tisa L."/>
            <person name="Woyke T."/>
        </authorList>
    </citation>
    <scope>NUCLEOTIDE SEQUENCE [LARGE SCALE GENOMIC DNA]</scope>
    <source>
        <strain evidence="12">DSM 45817 / CECT 9037 / EuI1c</strain>
    </source>
</reference>
<evidence type="ECO:0000313" key="12">
    <source>
        <dbReference type="Proteomes" id="UP000002484"/>
    </source>
</evidence>